<protein>
    <submittedName>
        <fullName evidence="1">Uncharacterized protein</fullName>
    </submittedName>
</protein>
<name>A0A939DZG8_9CORY</name>
<dbReference type="AlphaFoldDB" id="A0A939DZG8"/>
<proteinExistence type="predicted"/>
<organism evidence="1 2">
    <name type="scientific">Corynebacterium mendelii</name>
    <dbReference type="NCBI Taxonomy" id="2765362"/>
    <lineage>
        <taxon>Bacteria</taxon>
        <taxon>Bacillati</taxon>
        <taxon>Actinomycetota</taxon>
        <taxon>Actinomycetes</taxon>
        <taxon>Mycobacteriales</taxon>
        <taxon>Corynebacteriaceae</taxon>
        <taxon>Corynebacterium</taxon>
    </lineage>
</organism>
<reference evidence="1" key="1">
    <citation type="submission" date="2021-03" db="EMBL/GenBank/DDBJ databases">
        <authorList>
            <person name="Sun Q."/>
        </authorList>
    </citation>
    <scope>NUCLEOTIDE SEQUENCE</scope>
    <source>
        <strain evidence="1">CCM 8862</strain>
    </source>
</reference>
<dbReference type="Proteomes" id="UP000664332">
    <property type="component" value="Unassembled WGS sequence"/>
</dbReference>
<evidence type="ECO:0000313" key="2">
    <source>
        <dbReference type="Proteomes" id="UP000664332"/>
    </source>
</evidence>
<gene>
    <name evidence="1" type="ORF">JZY06_03415</name>
</gene>
<dbReference type="RefSeq" id="WP_207118423.1">
    <property type="nucleotide sequence ID" value="NZ_JAFLEQ010000008.1"/>
</dbReference>
<keyword evidence="2" id="KW-1185">Reference proteome</keyword>
<evidence type="ECO:0000313" key="1">
    <source>
        <dbReference type="EMBL" id="MBN9643680.1"/>
    </source>
</evidence>
<sequence>MLGMFRKKSEDNTFIAGEHTNLPLSNELTMMIAQEIPMLDSKDRARIYRILEDYDGPQITRQEDLPEEIIDIMDLR</sequence>
<accession>A0A939DZG8</accession>
<comment type="caution">
    <text evidence="1">The sequence shown here is derived from an EMBL/GenBank/DDBJ whole genome shotgun (WGS) entry which is preliminary data.</text>
</comment>
<dbReference type="EMBL" id="JAFLEQ010000008">
    <property type="protein sequence ID" value="MBN9643680.1"/>
    <property type="molecule type" value="Genomic_DNA"/>
</dbReference>